<evidence type="ECO:0000259" key="8">
    <source>
        <dbReference type="Pfam" id="PF11699"/>
    </source>
</evidence>
<evidence type="ECO:0000256" key="1">
    <source>
        <dbReference type="ARBA" id="ARBA00004123"/>
    </source>
</evidence>
<dbReference type="InterPro" id="IPR011051">
    <property type="entry name" value="RmlC_Cupin_sf"/>
</dbReference>
<dbReference type="Gene3D" id="2.60.120.10">
    <property type="entry name" value="Jelly Rolls"/>
    <property type="match status" value="1"/>
</dbReference>
<dbReference type="GO" id="GO:0005634">
    <property type="term" value="C:nucleus"/>
    <property type="evidence" value="ECO:0007669"/>
    <property type="project" value="UniProtKB-SubCell"/>
</dbReference>
<feature type="compositionally biased region" description="Acidic residues" evidence="7">
    <location>
        <begin position="289"/>
        <end position="310"/>
    </location>
</feature>
<evidence type="ECO:0000313" key="10">
    <source>
        <dbReference type="EMBL" id="KXX81669.1"/>
    </source>
</evidence>
<dbReference type="GO" id="GO:0000776">
    <property type="term" value="C:kinetochore"/>
    <property type="evidence" value="ECO:0007669"/>
    <property type="project" value="InterPro"/>
</dbReference>
<dbReference type="AlphaFoldDB" id="A0A175WDU1"/>
<feature type="region of interest" description="Disordered" evidence="7">
    <location>
        <begin position="674"/>
        <end position="712"/>
    </location>
</feature>
<feature type="compositionally biased region" description="Acidic residues" evidence="7">
    <location>
        <begin position="192"/>
        <end position="211"/>
    </location>
</feature>
<organism evidence="10 11">
    <name type="scientific">Madurella mycetomatis</name>
    <dbReference type="NCBI Taxonomy" id="100816"/>
    <lineage>
        <taxon>Eukaryota</taxon>
        <taxon>Fungi</taxon>
        <taxon>Dikarya</taxon>
        <taxon>Ascomycota</taxon>
        <taxon>Pezizomycotina</taxon>
        <taxon>Sordariomycetes</taxon>
        <taxon>Sordariomycetidae</taxon>
        <taxon>Sordariales</taxon>
        <taxon>Sordariales incertae sedis</taxon>
        <taxon>Madurella</taxon>
    </lineage>
</organism>
<keyword evidence="11" id="KW-1185">Reference proteome</keyword>
<dbReference type="FunFam" id="2.60.120.10:FF:000033">
    <property type="entry name" value="Centromere protein C 1"/>
    <property type="match status" value="1"/>
</dbReference>
<evidence type="ECO:0000256" key="6">
    <source>
        <dbReference type="ARBA" id="ARBA00075033"/>
    </source>
</evidence>
<feature type="compositionally biased region" description="Basic residues" evidence="7">
    <location>
        <begin position="313"/>
        <end position="324"/>
    </location>
</feature>
<dbReference type="InterPro" id="IPR028929">
    <property type="entry name" value="Mif2_N"/>
</dbReference>
<feature type="domain" description="Mif2/CENP-C cupin" evidence="8">
    <location>
        <begin position="591"/>
        <end position="675"/>
    </location>
</feature>
<protein>
    <recommendedName>
        <fullName evidence="6">CENP-C homolog</fullName>
    </recommendedName>
</protein>
<dbReference type="PANTHER" id="PTHR16684:SF11">
    <property type="entry name" value="CENTROMERE PROTEIN C"/>
    <property type="match status" value="1"/>
</dbReference>
<feature type="region of interest" description="Disordered" evidence="7">
    <location>
        <begin position="27"/>
        <end position="434"/>
    </location>
</feature>
<sequence length="712" mass="77697">MAPAPRASLAPRRAAQTEHIYELGVVGRKTGVTVPDSGVRDEHGMEPLENLFSSPGKSDHEGEEDDMESSDDGNGEEAMDITTTSGIGPAALLNGHGSRLPMPLPRVKSPVKTLLKSPAQRNRLIARNSSSPARGAIVRDNAVKSSSQPVRDQAATKRRLDFRSVESGGPHSLSQPTRTLTNGHRLQPLQQDSDEGSEQGAEDDEVNDFVEESMAMLSGGDDYDVSAQSEPQPAASEGGESEEEVSADQEESAKAAIAQKKRNRAPKQKETPPARPSKPPKKLVRSAVEEDDAGDPGEEDEPPVDEDEEAVVPKKRGGPHKAGKSKATTREQPPARGPKKRRSLNEEESAVPAEPSPEPQPKRQRTEQAAQSKKPSSRQPATSSKKKNTEPTPTGNGSRGRKRKSSIDPGDVSQVMVARRPPLPKSRGLLINRREVPGDSGAMIRTRSGRNSFKPLAYWRNERVDYEKDEAEDAYSGRTHRSRFVLPSIKEVVRVDEPEPEFRPRSRKGKKGSGGRGKRRSRGYGSDDDDDGGPADLWELDPGTVTGEVVVWQPEYEFSPPAPNDLVSVMDKQLAISGAAIKTTEVVGGEFRYAKVFSEGFIGAGVVDLPPGAMKRLKNSRKVFMIFFVHYGRVLVTVQETSFRISKGGIFIVPRYNEYTIENDYDQPARIFFSQGQETTARPPPEEAEDNEHAGDEEVDVSEGEEGSGEED</sequence>
<dbReference type="VEuPathDB" id="FungiDB:MMYC01_202042"/>
<evidence type="ECO:0000313" key="11">
    <source>
        <dbReference type="Proteomes" id="UP000078237"/>
    </source>
</evidence>
<accession>A0A175WDU1</accession>
<dbReference type="InterPro" id="IPR028386">
    <property type="entry name" value="CENP-C/Mif2/cnp3"/>
</dbReference>
<feature type="compositionally biased region" description="Polar residues" evidence="7">
    <location>
        <begin position="367"/>
        <end position="383"/>
    </location>
</feature>
<feature type="compositionally biased region" description="Acidic residues" evidence="7">
    <location>
        <begin position="61"/>
        <end position="79"/>
    </location>
</feature>
<feature type="compositionally biased region" description="Basic residues" evidence="7">
    <location>
        <begin position="505"/>
        <end position="522"/>
    </location>
</feature>
<evidence type="ECO:0000256" key="2">
    <source>
        <dbReference type="ARBA" id="ARBA00010291"/>
    </source>
</evidence>
<dbReference type="GO" id="GO:0051455">
    <property type="term" value="P:spindle attachment to meiosis I kinetochore"/>
    <property type="evidence" value="ECO:0007669"/>
    <property type="project" value="TreeGrafter"/>
</dbReference>
<dbReference type="Pfam" id="PF15624">
    <property type="entry name" value="Mif2_N"/>
    <property type="match status" value="1"/>
</dbReference>
<gene>
    <name evidence="10" type="ORF">MMYC01_202042</name>
</gene>
<evidence type="ECO:0000256" key="4">
    <source>
        <dbReference type="ARBA" id="ARBA00023242"/>
    </source>
</evidence>
<feature type="domain" description="Mif2 N-terminal" evidence="9">
    <location>
        <begin position="20"/>
        <end position="162"/>
    </location>
</feature>
<dbReference type="InterPro" id="IPR025974">
    <property type="entry name" value="Mif2/CENP-C_cupin"/>
</dbReference>
<name>A0A175WDU1_9PEZI</name>
<feature type="region of interest" description="Disordered" evidence="7">
    <location>
        <begin position="497"/>
        <end position="541"/>
    </location>
</feature>
<evidence type="ECO:0000256" key="3">
    <source>
        <dbReference type="ARBA" id="ARBA00023125"/>
    </source>
</evidence>
<comment type="caution">
    <text evidence="10">The sequence shown here is derived from an EMBL/GenBank/DDBJ whole genome shotgun (WGS) entry which is preliminary data.</text>
</comment>
<dbReference type="EMBL" id="LCTW02000030">
    <property type="protein sequence ID" value="KXX81669.1"/>
    <property type="molecule type" value="Genomic_DNA"/>
</dbReference>
<dbReference type="SUPFAM" id="SSF51182">
    <property type="entry name" value="RmlC-like cupins"/>
    <property type="match status" value="1"/>
</dbReference>
<feature type="compositionally biased region" description="Acidic residues" evidence="7">
    <location>
        <begin position="239"/>
        <end position="250"/>
    </location>
</feature>
<dbReference type="Pfam" id="PF11699">
    <property type="entry name" value="CENP-C_C"/>
    <property type="match status" value="1"/>
</dbReference>
<feature type="compositionally biased region" description="Acidic residues" evidence="7">
    <location>
        <begin position="697"/>
        <end position="712"/>
    </location>
</feature>
<dbReference type="Proteomes" id="UP000078237">
    <property type="component" value="Unassembled WGS sequence"/>
</dbReference>
<feature type="compositionally biased region" description="Basic and acidic residues" evidence="7">
    <location>
        <begin position="154"/>
        <end position="164"/>
    </location>
</feature>
<keyword evidence="3" id="KW-0238">DNA-binding</keyword>
<evidence type="ECO:0000259" key="9">
    <source>
        <dbReference type="Pfam" id="PF15624"/>
    </source>
</evidence>
<proteinExistence type="inferred from homology"/>
<dbReference type="CDD" id="cd06993">
    <property type="entry name" value="cupin_CENP-C_C"/>
    <property type="match status" value="1"/>
</dbReference>
<comment type="similarity">
    <text evidence="2">Belongs to the CENP-C/MIF2 family.</text>
</comment>
<keyword evidence="4" id="KW-0539">Nucleus</keyword>
<reference evidence="10 11" key="1">
    <citation type="journal article" date="2016" name="Genome Announc.">
        <title>Genome Sequence of Madurella mycetomatis mm55, Isolated from a Human Mycetoma Case in Sudan.</title>
        <authorList>
            <person name="Smit S."/>
            <person name="Derks M.F."/>
            <person name="Bervoets S."/>
            <person name="Fahal A."/>
            <person name="van Leeuwen W."/>
            <person name="van Belkum A."/>
            <person name="van de Sande W.W."/>
        </authorList>
    </citation>
    <scope>NUCLEOTIDE SEQUENCE [LARGE SCALE GENOMIC DNA]</scope>
    <source>
        <strain evidence="11">mm55</strain>
    </source>
</reference>
<dbReference type="InterPro" id="IPR014710">
    <property type="entry name" value="RmlC-like_jellyroll"/>
</dbReference>
<dbReference type="GO" id="GO:0019237">
    <property type="term" value="F:centromeric DNA binding"/>
    <property type="evidence" value="ECO:0007669"/>
    <property type="project" value="InterPro"/>
</dbReference>
<dbReference type="GO" id="GO:0051382">
    <property type="term" value="P:kinetochore assembly"/>
    <property type="evidence" value="ECO:0007669"/>
    <property type="project" value="InterPro"/>
</dbReference>
<dbReference type="STRING" id="100816.A0A175WDU1"/>
<dbReference type="PANTHER" id="PTHR16684">
    <property type="entry name" value="CENTROMERE PROTEIN C"/>
    <property type="match status" value="1"/>
</dbReference>
<comment type="subcellular location">
    <subcellularLocation>
        <location evidence="1">Nucleus</location>
    </subcellularLocation>
</comment>
<dbReference type="OrthoDB" id="1939643at2759"/>
<evidence type="ECO:0000256" key="7">
    <source>
        <dbReference type="SAM" id="MobiDB-lite"/>
    </source>
</evidence>
<evidence type="ECO:0000256" key="5">
    <source>
        <dbReference type="ARBA" id="ARBA00057947"/>
    </source>
</evidence>
<dbReference type="GO" id="GO:0051315">
    <property type="term" value="P:attachment of mitotic spindle microtubules to kinetochore"/>
    <property type="evidence" value="ECO:0007669"/>
    <property type="project" value="TreeGrafter"/>
</dbReference>
<feature type="compositionally biased region" description="Polar residues" evidence="7">
    <location>
        <begin position="172"/>
        <end position="191"/>
    </location>
</feature>
<comment type="function">
    <text evidence="5">Component of the kinetochore, a multiprotein complex that assembles on centromeric DNA and attaches chromosomes to spindle microtubules, mediating chromosome segregation and sister chromatid segregation during meiosis and mitosis. Component of the inner kinetochore constitutive centromere-associated network (CCAN), which serves as a structural platform for outer kinetochore assembly.</text>
</comment>